<organism evidence="1">
    <name type="scientific">marine sediment metagenome</name>
    <dbReference type="NCBI Taxonomy" id="412755"/>
    <lineage>
        <taxon>unclassified sequences</taxon>
        <taxon>metagenomes</taxon>
        <taxon>ecological metagenomes</taxon>
    </lineage>
</organism>
<comment type="caution">
    <text evidence="1">The sequence shown here is derived from an EMBL/GenBank/DDBJ whole genome shotgun (WGS) entry which is preliminary data.</text>
</comment>
<dbReference type="EMBL" id="LAZR01069785">
    <property type="protein sequence ID" value="KKK47029.1"/>
    <property type="molecule type" value="Genomic_DNA"/>
</dbReference>
<gene>
    <name evidence="1" type="ORF">LCGC14_3159300</name>
</gene>
<reference evidence="1" key="1">
    <citation type="journal article" date="2015" name="Nature">
        <title>Complex archaea that bridge the gap between prokaryotes and eukaryotes.</title>
        <authorList>
            <person name="Spang A."/>
            <person name="Saw J.H."/>
            <person name="Jorgensen S.L."/>
            <person name="Zaremba-Niedzwiedzka K."/>
            <person name="Martijn J."/>
            <person name="Lind A.E."/>
            <person name="van Eijk R."/>
            <person name="Schleper C."/>
            <person name="Guy L."/>
            <person name="Ettema T.J."/>
        </authorList>
    </citation>
    <scope>NUCLEOTIDE SEQUENCE</scope>
</reference>
<protein>
    <submittedName>
        <fullName evidence="1">Uncharacterized protein</fullName>
    </submittedName>
</protein>
<name>A0A0F8XYH9_9ZZZZ</name>
<proteinExistence type="predicted"/>
<sequence>MVNGRNEMLDNVKSELIFLESMRKSTLDTIEFQQERIIEAHAKIREAHQLMDRFEQKTEMCLKLQAALEEFGEGTETLKAG</sequence>
<dbReference type="AlphaFoldDB" id="A0A0F8XYH9"/>
<evidence type="ECO:0000313" key="1">
    <source>
        <dbReference type="EMBL" id="KKK47029.1"/>
    </source>
</evidence>
<accession>A0A0F8XYH9</accession>